<protein>
    <submittedName>
        <fullName evidence="2">Uncharacterized protein</fullName>
    </submittedName>
</protein>
<name>A0A3Q9J3T9_9MICO</name>
<feature type="compositionally biased region" description="Polar residues" evidence="1">
    <location>
        <begin position="1"/>
        <end position="11"/>
    </location>
</feature>
<accession>A0A3Q9J3T9</accession>
<feature type="region of interest" description="Disordered" evidence="1">
    <location>
        <begin position="1"/>
        <end position="45"/>
    </location>
</feature>
<evidence type="ECO:0000313" key="2">
    <source>
        <dbReference type="EMBL" id="AZS37252.1"/>
    </source>
</evidence>
<evidence type="ECO:0000313" key="3">
    <source>
        <dbReference type="Proteomes" id="UP000276888"/>
    </source>
</evidence>
<dbReference type="EMBL" id="CP031423">
    <property type="protein sequence ID" value="AZS37252.1"/>
    <property type="molecule type" value="Genomic_DNA"/>
</dbReference>
<keyword evidence="3" id="KW-1185">Reference proteome</keyword>
<dbReference type="AlphaFoldDB" id="A0A3Q9J3T9"/>
<dbReference type="KEGG" id="mlv:CVS47_01885"/>
<organism evidence="2 3">
    <name type="scientific">Microbacterium lemovicicum</name>
    <dbReference type="NCBI Taxonomy" id="1072463"/>
    <lineage>
        <taxon>Bacteria</taxon>
        <taxon>Bacillati</taxon>
        <taxon>Actinomycetota</taxon>
        <taxon>Actinomycetes</taxon>
        <taxon>Micrococcales</taxon>
        <taxon>Microbacteriaceae</taxon>
        <taxon>Microbacterium</taxon>
    </lineage>
</organism>
<dbReference type="RefSeq" id="WP_164734624.1">
    <property type="nucleotide sequence ID" value="NZ_CP031423.1"/>
</dbReference>
<evidence type="ECO:0000256" key="1">
    <source>
        <dbReference type="SAM" id="MobiDB-lite"/>
    </source>
</evidence>
<sequence length="45" mass="4580">MSDQQTATATPSDDIRPVLQPLPDEKNLLAPEASGSCCGGGSCSM</sequence>
<gene>
    <name evidence="2" type="ORF">CVS47_01885</name>
</gene>
<proteinExistence type="predicted"/>
<dbReference type="Proteomes" id="UP000276888">
    <property type="component" value="Chromosome"/>
</dbReference>
<reference evidence="2 3" key="1">
    <citation type="submission" date="2018-08" db="EMBL/GenBank/DDBJ databases">
        <title>Microbacterium lemovicicum sp. nov., a bacterium isolated from a natural uranium-rich soil.</title>
        <authorList>
            <person name="ORTET P."/>
        </authorList>
    </citation>
    <scope>NUCLEOTIDE SEQUENCE [LARGE SCALE GENOMIC DNA]</scope>
    <source>
        <strain evidence="2 3">Viu22</strain>
    </source>
</reference>